<dbReference type="PANTHER" id="PTHR33048">
    <property type="entry name" value="PTH11-LIKE INTEGRAL MEMBRANE PROTEIN (AFU_ORTHOLOGUE AFUA_5G11245)"/>
    <property type="match status" value="1"/>
</dbReference>
<feature type="transmembrane region" description="Helical" evidence="7">
    <location>
        <begin position="249"/>
        <end position="271"/>
    </location>
</feature>
<evidence type="ECO:0000259" key="8">
    <source>
        <dbReference type="Pfam" id="PF20684"/>
    </source>
</evidence>
<feature type="transmembrane region" description="Helical" evidence="7">
    <location>
        <begin position="175"/>
        <end position="196"/>
    </location>
</feature>
<dbReference type="Proteomes" id="UP000799424">
    <property type="component" value="Unassembled WGS sequence"/>
</dbReference>
<dbReference type="EMBL" id="MU006237">
    <property type="protein sequence ID" value="KAF2821492.1"/>
    <property type="molecule type" value="Genomic_DNA"/>
</dbReference>
<feature type="transmembrane region" description="Helical" evidence="7">
    <location>
        <begin position="99"/>
        <end position="121"/>
    </location>
</feature>
<evidence type="ECO:0000256" key="7">
    <source>
        <dbReference type="SAM" id="Phobius"/>
    </source>
</evidence>
<dbReference type="OrthoDB" id="5329176at2759"/>
<keyword evidence="4 7" id="KW-0472">Membrane</keyword>
<reference evidence="9" key="1">
    <citation type="journal article" date="2020" name="Stud. Mycol.">
        <title>101 Dothideomycetes genomes: a test case for predicting lifestyles and emergence of pathogens.</title>
        <authorList>
            <person name="Haridas S."/>
            <person name="Albert R."/>
            <person name="Binder M."/>
            <person name="Bloem J."/>
            <person name="Labutti K."/>
            <person name="Salamov A."/>
            <person name="Andreopoulos B."/>
            <person name="Baker S."/>
            <person name="Barry K."/>
            <person name="Bills G."/>
            <person name="Bluhm B."/>
            <person name="Cannon C."/>
            <person name="Castanera R."/>
            <person name="Culley D."/>
            <person name="Daum C."/>
            <person name="Ezra D."/>
            <person name="Gonzalez J."/>
            <person name="Henrissat B."/>
            <person name="Kuo A."/>
            <person name="Liang C."/>
            <person name="Lipzen A."/>
            <person name="Lutzoni F."/>
            <person name="Magnuson J."/>
            <person name="Mondo S."/>
            <person name="Nolan M."/>
            <person name="Ohm R."/>
            <person name="Pangilinan J."/>
            <person name="Park H.-J."/>
            <person name="Ramirez L."/>
            <person name="Alfaro M."/>
            <person name="Sun H."/>
            <person name="Tritt A."/>
            <person name="Yoshinaga Y."/>
            <person name="Zwiers L.-H."/>
            <person name="Turgeon B."/>
            <person name="Goodwin S."/>
            <person name="Spatafora J."/>
            <person name="Crous P."/>
            <person name="Grigoriev I."/>
        </authorList>
    </citation>
    <scope>NUCLEOTIDE SEQUENCE</scope>
    <source>
        <strain evidence="9">CBS 113818</strain>
    </source>
</reference>
<evidence type="ECO:0000256" key="3">
    <source>
        <dbReference type="ARBA" id="ARBA00022989"/>
    </source>
</evidence>
<comment type="subcellular location">
    <subcellularLocation>
        <location evidence="1">Membrane</location>
        <topology evidence="1">Multi-pass membrane protein</topology>
    </subcellularLocation>
</comment>
<feature type="transmembrane region" description="Helical" evidence="7">
    <location>
        <begin position="133"/>
        <end position="155"/>
    </location>
</feature>
<dbReference type="AlphaFoldDB" id="A0A6A6ZK74"/>
<proteinExistence type="inferred from homology"/>
<gene>
    <name evidence="9" type="ORF">CC86DRAFT_302754</name>
</gene>
<feature type="transmembrane region" description="Helical" evidence="7">
    <location>
        <begin position="50"/>
        <end position="70"/>
    </location>
</feature>
<feature type="region of interest" description="Disordered" evidence="6">
    <location>
        <begin position="311"/>
        <end position="333"/>
    </location>
</feature>
<evidence type="ECO:0000256" key="5">
    <source>
        <dbReference type="ARBA" id="ARBA00038359"/>
    </source>
</evidence>
<organism evidence="9 10">
    <name type="scientific">Ophiobolus disseminans</name>
    <dbReference type="NCBI Taxonomy" id="1469910"/>
    <lineage>
        <taxon>Eukaryota</taxon>
        <taxon>Fungi</taxon>
        <taxon>Dikarya</taxon>
        <taxon>Ascomycota</taxon>
        <taxon>Pezizomycotina</taxon>
        <taxon>Dothideomycetes</taxon>
        <taxon>Pleosporomycetidae</taxon>
        <taxon>Pleosporales</taxon>
        <taxon>Pleosporineae</taxon>
        <taxon>Phaeosphaeriaceae</taxon>
        <taxon>Ophiobolus</taxon>
    </lineage>
</organism>
<evidence type="ECO:0000256" key="1">
    <source>
        <dbReference type="ARBA" id="ARBA00004141"/>
    </source>
</evidence>
<evidence type="ECO:0000313" key="10">
    <source>
        <dbReference type="Proteomes" id="UP000799424"/>
    </source>
</evidence>
<feature type="transmembrane region" description="Helical" evidence="7">
    <location>
        <begin position="208"/>
        <end position="229"/>
    </location>
</feature>
<keyword evidence="10" id="KW-1185">Reference proteome</keyword>
<dbReference type="Pfam" id="PF20684">
    <property type="entry name" value="Fung_rhodopsin"/>
    <property type="match status" value="1"/>
</dbReference>
<name>A0A6A6ZK74_9PLEO</name>
<evidence type="ECO:0000256" key="2">
    <source>
        <dbReference type="ARBA" id="ARBA00022692"/>
    </source>
</evidence>
<sequence>MSIEGDLEKALTSQHTCVGVATALTILSIVIVALRLYTRTYIVQNLGKDDCAMLVALALTIAYLIALFVLRDNGLGFSGGALTPEQMVKQVQTTLAIEIIYYFLINAIKISILCFYLRIAAGKRLEVLSKGTIYFLATFCFVCVVCCLTQCVPLHKMWDFTGLVKGKCINTTALFYTTSSLNIAIDIWILVLPITTLLKVQRPKREKVALVGIFSLGVFSCIASIVRLHAIRIYTESKDPFFDSVPINLWSMVEVNIGIYCASIPALKALFSSKQRERSRNGAYQYHSGGKSERSGNGSVGTVVKNDSYGLKDVESGRAPQQARPQNWLASDSEVEVERVVQPVSRV</sequence>
<dbReference type="GO" id="GO:0016020">
    <property type="term" value="C:membrane"/>
    <property type="evidence" value="ECO:0007669"/>
    <property type="project" value="UniProtKB-SubCell"/>
</dbReference>
<dbReference type="InterPro" id="IPR049326">
    <property type="entry name" value="Rhodopsin_dom_fungi"/>
</dbReference>
<comment type="similarity">
    <text evidence="5">Belongs to the SAT4 family.</text>
</comment>
<accession>A0A6A6ZK74</accession>
<evidence type="ECO:0000313" key="9">
    <source>
        <dbReference type="EMBL" id="KAF2821492.1"/>
    </source>
</evidence>
<dbReference type="InterPro" id="IPR052337">
    <property type="entry name" value="SAT4-like"/>
</dbReference>
<feature type="domain" description="Rhodopsin" evidence="8">
    <location>
        <begin position="34"/>
        <end position="272"/>
    </location>
</feature>
<keyword evidence="3 7" id="KW-1133">Transmembrane helix</keyword>
<feature type="transmembrane region" description="Helical" evidence="7">
    <location>
        <begin position="20"/>
        <end position="38"/>
    </location>
</feature>
<dbReference type="PANTHER" id="PTHR33048:SF123">
    <property type="entry name" value="INTEGRAL MEMBRANE PROTEIN"/>
    <property type="match status" value="1"/>
</dbReference>
<protein>
    <recommendedName>
        <fullName evidence="8">Rhodopsin domain-containing protein</fullName>
    </recommendedName>
</protein>
<evidence type="ECO:0000256" key="6">
    <source>
        <dbReference type="SAM" id="MobiDB-lite"/>
    </source>
</evidence>
<keyword evidence="2 7" id="KW-0812">Transmembrane</keyword>
<evidence type="ECO:0000256" key="4">
    <source>
        <dbReference type="ARBA" id="ARBA00023136"/>
    </source>
</evidence>